<accession>A0A2N9XXS4</accession>
<dbReference type="Proteomes" id="UP000229434">
    <property type="component" value="Unassembled WGS sequence"/>
</dbReference>
<keyword evidence="1" id="KW-0677">Repeat</keyword>
<proteinExistence type="predicted"/>
<dbReference type="GO" id="GO:0016491">
    <property type="term" value="F:oxidoreductase activity"/>
    <property type="evidence" value="ECO:0007669"/>
    <property type="project" value="TreeGrafter"/>
</dbReference>
<gene>
    <name evidence="2" type="ORF">BHC49_07320</name>
</gene>
<protein>
    <recommendedName>
        <fullName evidence="4">PBS lyase</fullName>
    </recommendedName>
</protein>
<reference evidence="2 3" key="1">
    <citation type="journal article" date="2017" name="MBio">
        <title>Type VI secretion-mediated competition in the bee gut microbiome.</title>
        <authorList>
            <person name="Steele M.I."/>
            <person name="Kwong W.K."/>
            <person name="Powell J.E."/>
            <person name="Whiteley M."/>
            <person name="Moran N.A."/>
        </authorList>
    </citation>
    <scope>NUCLEOTIDE SEQUENCE [LARGE SCALE GENOMIC DNA]</scope>
    <source>
        <strain evidence="2 3">Nev3CBA3</strain>
    </source>
</reference>
<dbReference type="SMART" id="SM00567">
    <property type="entry name" value="EZ_HEAT"/>
    <property type="match status" value="3"/>
</dbReference>
<evidence type="ECO:0000256" key="1">
    <source>
        <dbReference type="ARBA" id="ARBA00022737"/>
    </source>
</evidence>
<organism evidence="2 3">
    <name type="scientific">Snodgrassella alvi</name>
    <dbReference type="NCBI Taxonomy" id="1196083"/>
    <lineage>
        <taxon>Bacteria</taxon>
        <taxon>Pseudomonadati</taxon>
        <taxon>Pseudomonadota</taxon>
        <taxon>Betaproteobacteria</taxon>
        <taxon>Neisseriales</taxon>
        <taxon>Neisseriaceae</taxon>
        <taxon>Snodgrassella</taxon>
    </lineage>
</organism>
<dbReference type="EMBL" id="MEIS01000108">
    <property type="protein sequence ID" value="PIT54877.1"/>
    <property type="molecule type" value="Genomic_DNA"/>
</dbReference>
<dbReference type="PANTHER" id="PTHR12697">
    <property type="entry name" value="PBS LYASE HEAT-LIKE PROTEIN"/>
    <property type="match status" value="1"/>
</dbReference>
<evidence type="ECO:0000313" key="2">
    <source>
        <dbReference type="EMBL" id="PIT54877.1"/>
    </source>
</evidence>
<dbReference type="SUPFAM" id="SSF48371">
    <property type="entry name" value="ARM repeat"/>
    <property type="match status" value="1"/>
</dbReference>
<dbReference type="AlphaFoldDB" id="A0A2N9XXS4"/>
<dbReference type="Pfam" id="PF02985">
    <property type="entry name" value="HEAT"/>
    <property type="match status" value="1"/>
</dbReference>
<sequence>MAVSAYSKKKEDIEFQYWQQCRNLPEDKLIALLGHNDFMLAMEAAKMLQLEGGRRVIKLVQMDCSDGNYKRRALAAFILGQIELSTLEEKVSLEILSHLALTDKSALVRSYAMSSFGHRCRRNNKNASLLLELAKNTVLDKSVNVRESTAFALSTFDSKASIPLLIKLLNDSHSSVRDWAAFAVHMNGYDTPEVRNCLVLLLQDGDFDVRFEAMVGLAKLRDKRVTQVLMNELGKEPVYDDLVEAAGDLGDIALLPVLYKIRDKFEPFDELNTSIEILENLKSKL</sequence>
<dbReference type="InterPro" id="IPR016024">
    <property type="entry name" value="ARM-type_fold"/>
</dbReference>
<dbReference type="RefSeq" id="WP_100137554.1">
    <property type="nucleotide sequence ID" value="NZ_MEIS01000108.1"/>
</dbReference>
<dbReference type="PANTHER" id="PTHR12697:SF5">
    <property type="entry name" value="DEOXYHYPUSINE HYDROXYLASE"/>
    <property type="match status" value="1"/>
</dbReference>
<comment type="caution">
    <text evidence="2">The sequence shown here is derived from an EMBL/GenBank/DDBJ whole genome shotgun (WGS) entry which is preliminary data.</text>
</comment>
<name>A0A2N9XXS4_9NEIS</name>
<dbReference type="InterPro" id="IPR011989">
    <property type="entry name" value="ARM-like"/>
</dbReference>
<dbReference type="Gene3D" id="1.25.10.10">
    <property type="entry name" value="Leucine-rich Repeat Variant"/>
    <property type="match status" value="1"/>
</dbReference>
<dbReference type="InterPro" id="IPR004155">
    <property type="entry name" value="PBS_lyase_HEAT"/>
</dbReference>
<dbReference type="InterPro" id="IPR000357">
    <property type="entry name" value="HEAT"/>
</dbReference>
<evidence type="ECO:0008006" key="4">
    <source>
        <dbReference type="Google" id="ProtNLM"/>
    </source>
</evidence>
<evidence type="ECO:0000313" key="3">
    <source>
        <dbReference type="Proteomes" id="UP000229434"/>
    </source>
</evidence>